<evidence type="ECO:0000313" key="1">
    <source>
        <dbReference type="EMBL" id="KOX79456.1"/>
    </source>
</evidence>
<dbReference type="EMBL" id="KQ435711">
    <property type="protein sequence ID" value="KOX79456.1"/>
    <property type="molecule type" value="Genomic_DNA"/>
</dbReference>
<organism evidence="1 2">
    <name type="scientific">Melipona quadrifasciata</name>
    <dbReference type="NCBI Taxonomy" id="166423"/>
    <lineage>
        <taxon>Eukaryota</taxon>
        <taxon>Metazoa</taxon>
        <taxon>Ecdysozoa</taxon>
        <taxon>Arthropoda</taxon>
        <taxon>Hexapoda</taxon>
        <taxon>Insecta</taxon>
        <taxon>Pterygota</taxon>
        <taxon>Neoptera</taxon>
        <taxon>Endopterygota</taxon>
        <taxon>Hymenoptera</taxon>
        <taxon>Apocrita</taxon>
        <taxon>Aculeata</taxon>
        <taxon>Apoidea</taxon>
        <taxon>Anthophila</taxon>
        <taxon>Apidae</taxon>
        <taxon>Melipona</taxon>
    </lineage>
</organism>
<evidence type="ECO:0000313" key="2">
    <source>
        <dbReference type="Proteomes" id="UP000053105"/>
    </source>
</evidence>
<sequence>MRKYCNSGTKKFSTCVAHHSSAREYNLALYFCKHEARVLDCFHCFASITVTETHLCAITFTYYRLMSFEQHCHVFVNCATLNDDDGRKKVLLPKFHFSPCCGIFITESDFSGDNPENRASSGATLMQRKLAIDNKVIYLCCLIGGSEKKLNKYMYRKLQGMTVSIHVPCFETSRNYNWTHFKHKTEKMGYEIKEECFVLLFILGHSFGTRSEVELNLRAFETEKEAL</sequence>
<accession>A0A0M9A9V9</accession>
<dbReference type="AlphaFoldDB" id="A0A0M9A9V9"/>
<gene>
    <name evidence="1" type="ORF">WN51_02721</name>
</gene>
<reference evidence="1 2" key="1">
    <citation type="submission" date="2015-07" db="EMBL/GenBank/DDBJ databases">
        <title>The genome of Melipona quadrifasciata.</title>
        <authorList>
            <person name="Pan H."/>
            <person name="Kapheim K."/>
        </authorList>
    </citation>
    <scope>NUCLEOTIDE SEQUENCE [LARGE SCALE GENOMIC DNA]</scope>
    <source>
        <strain evidence="1">0111107301</strain>
        <tissue evidence="1">Whole body</tissue>
    </source>
</reference>
<name>A0A0M9A9V9_9HYME</name>
<protein>
    <submittedName>
        <fullName evidence="1">Uncharacterized protein</fullName>
    </submittedName>
</protein>
<keyword evidence="2" id="KW-1185">Reference proteome</keyword>
<proteinExistence type="predicted"/>
<dbReference type="Proteomes" id="UP000053105">
    <property type="component" value="Unassembled WGS sequence"/>
</dbReference>